<keyword evidence="9" id="KW-1185">Reference proteome</keyword>
<dbReference type="InterPro" id="IPR052063">
    <property type="entry name" value="Polysaccharide_Lyase_1"/>
</dbReference>
<dbReference type="Gene3D" id="2.160.20.10">
    <property type="entry name" value="Single-stranded right-handed beta-helix, Pectin lyase-like"/>
    <property type="match status" value="2"/>
</dbReference>
<dbReference type="InterPro" id="IPR000070">
    <property type="entry name" value="Pectinesterase_cat"/>
</dbReference>
<dbReference type="SUPFAM" id="SSF49265">
    <property type="entry name" value="Fibronectin type III"/>
    <property type="match status" value="1"/>
</dbReference>
<dbReference type="GO" id="GO:0030599">
    <property type="term" value="F:pectinesterase activity"/>
    <property type="evidence" value="ECO:0007669"/>
    <property type="project" value="InterPro"/>
</dbReference>
<gene>
    <name evidence="8" type="ORF">IQ13_1414</name>
</gene>
<protein>
    <submittedName>
        <fullName evidence="8">Putative secreted protein (Por secretion system target)</fullName>
    </submittedName>
</protein>
<dbReference type="GO" id="GO:0042545">
    <property type="term" value="P:cell wall modification"/>
    <property type="evidence" value="ECO:0007669"/>
    <property type="project" value="InterPro"/>
</dbReference>
<feature type="chain" id="PRO_5022150622" evidence="5">
    <location>
        <begin position="28"/>
        <end position="1868"/>
    </location>
</feature>
<accession>A0A562SR69</accession>
<dbReference type="InterPro" id="IPR013783">
    <property type="entry name" value="Ig-like_fold"/>
</dbReference>
<dbReference type="InterPro" id="IPR026444">
    <property type="entry name" value="Secre_tail"/>
</dbReference>
<dbReference type="InterPro" id="IPR036116">
    <property type="entry name" value="FN3_sf"/>
</dbReference>
<dbReference type="Pfam" id="PF01095">
    <property type="entry name" value="Pectinesterase"/>
    <property type="match status" value="1"/>
</dbReference>
<dbReference type="Proteomes" id="UP000316167">
    <property type="component" value="Unassembled WGS sequence"/>
</dbReference>
<keyword evidence="5" id="KW-0732">Signal</keyword>
<proteinExistence type="predicted"/>
<organism evidence="8 9">
    <name type="scientific">Lacibacter cauensis</name>
    <dbReference type="NCBI Taxonomy" id="510947"/>
    <lineage>
        <taxon>Bacteria</taxon>
        <taxon>Pseudomonadati</taxon>
        <taxon>Bacteroidota</taxon>
        <taxon>Chitinophagia</taxon>
        <taxon>Chitinophagales</taxon>
        <taxon>Chitinophagaceae</taxon>
        <taxon>Lacibacter</taxon>
    </lineage>
</organism>
<dbReference type="EMBL" id="VLLE01000003">
    <property type="protein sequence ID" value="TWI83306.1"/>
    <property type="molecule type" value="Genomic_DNA"/>
</dbReference>
<evidence type="ECO:0000256" key="2">
    <source>
        <dbReference type="ARBA" id="ARBA00022801"/>
    </source>
</evidence>
<evidence type="ECO:0000259" key="7">
    <source>
        <dbReference type="Pfam" id="PF18962"/>
    </source>
</evidence>
<dbReference type="SUPFAM" id="SSF51126">
    <property type="entry name" value="Pectin lyase-like"/>
    <property type="match status" value="2"/>
</dbReference>
<reference evidence="8 9" key="1">
    <citation type="journal article" date="2015" name="Stand. Genomic Sci.">
        <title>Genomic Encyclopedia of Bacterial and Archaeal Type Strains, Phase III: the genomes of soil and plant-associated and newly described type strains.</title>
        <authorList>
            <person name="Whitman W.B."/>
            <person name="Woyke T."/>
            <person name="Klenk H.P."/>
            <person name="Zhou Y."/>
            <person name="Lilburn T.G."/>
            <person name="Beck B.J."/>
            <person name="De Vos P."/>
            <person name="Vandamme P."/>
            <person name="Eisen J.A."/>
            <person name="Garrity G."/>
            <person name="Hugenholtz P."/>
            <person name="Kyrpides N.C."/>
        </authorList>
    </citation>
    <scope>NUCLEOTIDE SEQUENCE [LARGE SCALE GENOMIC DNA]</scope>
    <source>
        <strain evidence="8 9">CGMCC 1.7271</strain>
    </source>
</reference>
<evidence type="ECO:0000256" key="4">
    <source>
        <dbReference type="ARBA" id="ARBA00023180"/>
    </source>
</evidence>
<keyword evidence="4" id="KW-0325">Glycoprotein</keyword>
<keyword evidence="3" id="KW-0063">Aspartyl esterase</keyword>
<evidence type="ECO:0000256" key="3">
    <source>
        <dbReference type="ARBA" id="ARBA00023085"/>
    </source>
</evidence>
<evidence type="ECO:0000256" key="5">
    <source>
        <dbReference type="SAM" id="SignalP"/>
    </source>
</evidence>
<dbReference type="PANTHER" id="PTHR42970:SF1">
    <property type="entry name" value="PECTATE LYASE C-RELATED"/>
    <property type="match status" value="1"/>
</dbReference>
<evidence type="ECO:0000256" key="1">
    <source>
        <dbReference type="ARBA" id="ARBA00022723"/>
    </source>
</evidence>
<keyword evidence="2" id="KW-0378">Hydrolase</keyword>
<feature type="domain" description="Secretion system C-terminal sorting" evidence="7">
    <location>
        <begin position="1793"/>
        <end position="1866"/>
    </location>
</feature>
<dbReference type="InterPro" id="IPR011050">
    <property type="entry name" value="Pectin_lyase_fold/virulence"/>
</dbReference>
<evidence type="ECO:0000313" key="9">
    <source>
        <dbReference type="Proteomes" id="UP000316167"/>
    </source>
</evidence>
<dbReference type="InterPro" id="IPR012334">
    <property type="entry name" value="Pectin_lyas_fold"/>
</dbReference>
<dbReference type="PANTHER" id="PTHR42970">
    <property type="entry name" value="PECTATE LYASE C-RELATED"/>
    <property type="match status" value="1"/>
</dbReference>
<feature type="domain" description="Pectinesterase catalytic" evidence="6">
    <location>
        <begin position="1017"/>
        <end position="1330"/>
    </location>
</feature>
<sequence>MKMRINLCLPKRIVAFLSLLFCGSVMHAQQIAFPGAEGAGRFTSGGRGTVSVPTTVFEVTHLNDDNSVGSLRYALTQTATHRTVVFRVSGTIHLTSKLNIRANTTIAGQTAPGDGICLADYPVVISGDNVILRYIRCRMGDKNQLKTSPANCGVPVAPFTAACMPLDGSGGDDALGNLGNKNIIIDHCSVSWSSDEALTVYRGDSVTLQWNIISEPLNYSYHFETGDTDFENHGYGGIWGSLHGSFHHNLIAHCRNRNPRFAGNSTYPAGSVESADFRNNVIYNWGINTIYGGDGGQYNIVNNYYKYGPNTSSGVRYRIVGVDSTAEFGYAKYFLSGNYVDGSTTNTNNNWSGASMNTGVAADTVKSKSVTPFLSNYNLTTTHTAQEAYDLVLQYAGASLKRDTLDERVTNDVRNRTGKIIDVQGGFPHGTPYANTVNAWPALSSTTAPTDTDHDGMPDAWETANGLNPNDASDRGIFAANGYTNLENYLNSIITAQQNTSPAIYSSSSFTSFTQTVGTPSASQSFTVSALNLTAALTITAPASYEVSTDNSTWNNSVSLTPTNGSVTSTTIYVRLNATTAGAFAGNLVGSSTGATNLSIAVTGNASQNLQDAAIGYFPGIDGGFENQTVGSYSTVTAHSSTTNWEVSAAWEIKGAEARTGNKLMFYKQASTSVKYMFSPVLTNPALTQNTDYVIQFWYKPVGTLTASTVLNGSATVVGATGGTGTSLTTATATLDASTPQDWQLFTGTLKTAATTPTSTYFGMKISNPQSPYFYIDDYVAYPGTAVDNTAPDAVTNLAAAGSANAIALTWSAPATGIDNGGYIVVRSTVSAAPALNTKGVYAAGNTIGADYTVLYTGTSTSFNDGTVTTGSTYYYHVFTADKAFNYSPVATLSAIANTSNAPTLLATASFTNFTQTIGTPSAVQKATVSGTNLTADVTITAPSNYQVSLNGTTWTSSVTLSPTSGTIGSTEISVRLNAVSAGTYAGTISVAGGGATTKTLTVTGVASNPVLTPVYDVLVAKDGSGNYTSVQAAITAAPTNRTTPWRIFIKKGKYVETVVIPSNKPFMQLIGENMAETIISYDNYSGKANPAGGTYGTSTCGTMIINAADVMLMNLSVENATGYGINANALVPAPGDGPQAVAVYTTSDRVVFFNCRMNSGQDTYYGGNNRGTRVYMKNSYIDGNTDFIFGSSTIIFDTCVIYPRTRLDNGTGGYVTAANTKLESGYGYVFRDCKLTKNRGTTFYTLGRPWQNDAGTADASKSRNKTVFLNSFMGASIKPEGWSAWDAGTNTSYITYAEYNTKNYDGTLKDISGRVNWSKQLTAAEAAKYYNNDTVFVNANTPAMATWNPYSTWPELTTAFVPELSASNVLARKPNATATTVNVTWNITWPMTGIQCDLYRSSDKQNFTLISTQHSSEDSAANFSYVDNAPAAGTSYYYIVRLSKAGFTTTTSDTAYVSSKPLITVTAALSDFLQGIGTPSTTQTYLVSGLNIIDSIKITPPLNYEVSADGGTTWYNNSKSLGLKPTNGTVTNTTLTLRLNGTAVGNYNDNIVHSATLADTVKTAVRGTIQSQPVQISAVLQHWPFTQNNQDSAAIRSAGVVASAPTFSKFAVSDAVTVAGMLPYSLTRGQVFAATADGYWTSGSGGPGGNLNRTNYEQFTLTAAAGYTTRIDSLLFNNAFYGSNSNIKIAVVYSRSGFVSDSTEVTGYEFATQKALTQDNNGPSAVYRFPLNGSTGVTLTEGQTLSVRLYFSCGSTSAGRYAQLKDVIAKGIATQNVTTGVLDNIAARGFAIYPNPAANTIYIKHPRSGNNTNIVLYSMLGVKIAEWKATPNTTQTSVDVQTLPQGQYFIQYSSGKDNVVLKCIVVH</sequence>
<dbReference type="GO" id="GO:0046872">
    <property type="term" value="F:metal ion binding"/>
    <property type="evidence" value="ECO:0007669"/>
    <property type="project" value="UniProtKB-KW"/>
</dbReference>
<dbReference type="Pfam" id="PF18962">
    <property type="entry name" value="Por_Secre_tail"/>
    <property type="match status" value="1"/>
</dbReference>
<evidence type="ECO:0000313" key="8">
    <source>
        <dbReference type="EMBL" id="TWI83306.1"/>
    </source>
</evidence>
<dbReference type="Gene3D" id="2.60.120.260">
    <property type="entry name" value="Galactose-binding domain-like"/>
    <property type="match status" value="1"/>
</dbReference>
<name>A0A562SR69_9BACT</name>
<comment type="caution">
    <text evidence="8">The sequence shown here is derived from an EMBL/GenBank/DDBJ whole genome shotgun (WGS) entry which is preliminary data.</text>
</comment>
<evidence type="ECO:0000259" key="6">
    <source>
        <dbReference type="Pfam" id="PF01095"/>
    </source>
</evidence>
<keyword evidence="1" id="KW-0479">Metal-binding</keyword>
<feature type="signal peptide" evidence="5">
    <location>
        <begin position="1"/>
        <end position="27"/>
    </location>
</feature>
<dbReference type="Gene3D" id="2.60.40.10">
    <property type="entry name" value="Immunoglobulins"/>
    <property type="match status" value="2"/>
</dbReference>
<dbReference type="NCBIfam" id="TIGR04183">
    <property type="entry name" value="Por_Secre_tail"/>
    <property type="match status" value="1"/>
</dbReference>